<dbReference type="AlphaFoldDB" id="A0A7V7QKA4"/>
<gene>
    <name evidence="2" type="ORF">F7O84_11735</name>
</gene>
<protein>
    <submittedName>
        <fullName evidence="2">Polyphosphate polymerase domain-containing protein</fullName>
    </submittedName>
</protein>
<feature type="domain" description="VTC" evidence="1">
    <location>
        <begin position="8"/>
        <end position="223"/>
    </location>
</feature>
<dbReference type="InterPro" id="IPR018966">
    <property type="entry name" value="VTC_domain"/>
</dbReference>
<dbReference type="Proteomes" id="UP000461768">
    <property type="component" value="Unassembled WGS sequence"/>
</dbReference>
<comment type="caution">
    <text evidence="2">The sequence shown here is derived from an EMBL/GenBank/DDBJ whole genome shotgun (WGS) entry which is preliminary data.</text>
</comment>
<reference evidence="2 3" key="2">
    <citation type="submission" date="2020-02" db="EMBL/GenBank/DDBJ databases">
        <title>Candidatus Galacturonibacter soehngenii shows hetero-acetogenic catabolism of galacturonic acid but lacks a canonical carbon monoxide dehydrogenase/acetyl-CoA synthase complex.</title>
        <authorList>
            <person name="Diender M."/>
            <person name="Stouten G.R."/>
            <person name="Petersen J.F."/>
            <person name="Nielsen P.H."/>
            <person name="Dueholm M.S."/>
            <person name="Pronk J.T."/>
            <person name="Van Loosdrecht M.C.M."/>
        </authorList>
    </citation>
    <scope>NUCLEOTIDE SEQUENCE [LARGE SCALE GENOMIC DNA]</scope>
    <source>
        <strain evidence="2">GalUA</strain>
    </source>
</reference>
<dbReference type="InterPro" id="IPR042267">
    <property type="entry name" value="VTC_sf"/>
</dbReference>
<evidence type="ECO:0000259" key="1">
    <source>
        <dbReference type="Pfam" id="PF09359"/>
    </source>
</evidence>
<evidence type="ECO:0000313" key="3">
    <source>
        <dbReference type="Proteomes" id="UP000461768"/>
    </source>
</evidence>
<keyword evidence="3" id="KW-1185">Reference proteome</keyword>
<organism evidence="2 3">
    <name type="scientific">Candidatus Galacturonatibacter soehngenii</name>
    <dbReference type="NCBI Taxonomy" id="2307010"/>
    <lineage>
        <taxon>Bacteria</taxon>
        <taxon>Bacillati</taxon>
        <taxon>Bacillota</taxon>
        <taxon>Clostridia</taxon>
        <taxon>Lachnospirales</taxon>
        <taxon>Lachnospiraceae</taxon>
        <taxon>Candidatus Galacturonatibacter</taxon>
    </lineage>
</organism>
<dbReference type="EMBL" id="WAGX01000005">
    <property type="protein sequence ID" value="KAB1438217.1"/>
    <property type="molecule type" value="Genomic_DNA"/>
</dbReference>
<accession>A0A7V7QKA4</accession>
<sequence>MIMADKYRHELKYICNEMELAVLNARIQTFMKLDKNASKNGVYNIRSLYFDDYYNTCLHENEAGTDPREKFRIRIYNGSTDKISLELKRKEKGKTLKLSCALSLEQCRQLMKGVPLPSSNQYDKTLQKLNLLMKTRLMKPSIIVDYDRVPYVCKEGNVRVTLDRNISSSTYIADFLKPSIRKRPIMRAGQHILEVKFDEFIPDYIANNMELGTLRQTAFSKFYLCRTYKEGWVI</sequence>
<name>A0A7V7QKA4_9FIRM</name>
<evidence type="ECO:0000313" key="2">
    <source>
        <dbReference type="EMBL" id="KAB1438217.1"/>
    </source>
</evidence>
<dbReference type="Pfam" id="PF09359">
    <property type="entry name" value="VTC"/>
    <property type="match status" value="1"/>
</dbReference>
<dbReference type="CDD" id="cd07750">
    <property type="entry name" value="PolyPPase_VTC_like"/>
    <property type="match status" value="1"/>
</dbReference>
<reference evidence="2 3" key="1">
    <citation type="submission" date="2019-09" db="EMBL/GenBank/DDBJ databases">
        <authorList>
            <person name="Valk L.C."/>
        </authorList>
    </citation>
    <scope>NUCLEOTIDE SEQUENCE [LARGE SCALE GENOMIC DNA]</scope>
    <source>
        <strain evidence="2">GalUA</strain>
    </source>
</reference>
<dbReference type="Gene3D" id="3.20.100.30">
    <property type="entry name" value="VTC, catalytic tunnel domain"/>
    <property type="match status" value="1"/>
</dbReference>
<dbReference type="OrthoDB" id="9784042at2"/>
<proteinExistence type="predicted"/>
<dbReference type="GO" id="GO:0006799">
    <property type="term" value="P:polyphosphate biosynthetic process"/>
    <property type="evidence" value="ECO:0007669"/>
    <property type="project" value="UniProtKB-ARBA"/>
</dbReference>